<feature type="region of interest" description="Disordered" evidence="10">
    <location>
        <begin position="414"/>
        <end position="433"/>
    </location>
</feature>
<dbReference type="AlphaFoldDB" id="A0A223S4X3"/>
<dbReference type="EMBL" id="CP022753">
    <property type="protein sequence ID" value="ASU83174.1"/>
    <property type="molecule type" value="Genomic_DNA"/>
</dbReference>
<dbReference type="InterPro" id="IPR005467">
    <property type="entry name" value="His_kinase_dom"/>
</dbReference>
<organism evidence="13 14">
    <name type="scientific">Nocardiopsis gilva YIM 90087</name>
    <dbReference type="NCBI Taxonomy" id="1235441"/>
    <lineage>
        <taxon>Bacteria</taxon>
        <taxon>Bacillati</taxon>
        <taxon>Actinomycetota</taxon>
        <taxon>Actinomycetes</taxon>
        <taxon>Streptosporangiales</taxon>
        <taxon>Nocardiopsidaceae</taxon>
        <taxon>Nocardiopsis</taxon>
    </lineage>
</organism>
<dbReference type="GO" id="GO:0046983">
    <property type="term" value="F:protein dimerization activity"/>
    <property type="evidence" value="ECO:0007669"/>
    <property type="project" value="InterPro"/>
</dbReference>
<accession>A0A223S4X3</accession>
<keyword evidence="6 13" id="KW-0418">Kinase</keyword>
<keyword evidence="11" id="KW-0812">Transmembrane</keyword>
<dbReference type="EC" id="2.7.13.3" evidence="2"/>
<dbReference type="SUPFAM" id="SSF55874">
    <property type="entry name" value="ATPase domain of HSP90 chaperone/DNA topoisomerase II/histidine kinase"/>
    <property type="match status" value="1"/>
</dbReference>
<evidence type="ECO:0000256" key="8">
    <source>
        <dbReference type="ARBA" id="ARBA00023012"/>
    </source>
</evidence>
<evidence type="ECO:0000256" key="6">
    <source>
        <dbReference type="ARBA" id="ARBA00022777"/>
    </source>
</evidence>
<keyword evidence="9" id="KW-0175">Coiled coil</keyword>
<evidence type="ECO:0000313" key="13">
    <source>
        <dbReference type="EMBL" id="ASU83174.1"/>
    </source>
</evidence>
<feature type="transmembrane region" description="Helical" evidence="11">
    <location>
        <begin position="100"/>
        <end position="121"/>
    </location>
</feature>
<keyword evidence="11" id="KW-0472">Membrane</keyword>
<evidence type="ECO:0000256" key="9">
    <source>
        <dbReference type="SAM" id="Coils"/>
    </source>
</evidence>
<feature type="transmembrane region" description="Helical" evidence="11">
    <location>
        <begin position="133"/>
        <end position="151"/>
    </location>
</feature>
<dbReference type="GO" id="GO:0005524">
    <property type="term" value="F:ATP binding"/>
    <property type="evidence" value="ECO:0007669"/>
    <property type="project" value="UniProtKB-KW"/>
</dbReference>
<gene>
    <name evidence="13" type="ORF">CDO52_10635</name>
</gene>
<dbReference type="Proteomes" id="UP000215005">
    <property type="component" value="Chromosome"/>
</dbReference>
<dbReference type="GO" id="GO:0000155">
    <property type="term" value="F:phosphorelay sensor kinase activity"/>
    <property type="evidence" value="ECO:0007669"/>
    <property type="project" value="InterPro"/>
</dbReference>
<dbReference type="PANTHER" id="PTHR24421:SF10">
    <property type="entry name" value="NITRATE_NITRITE SENSOR PROTEIN NARQ"/>
    <property type="match status" value="1"/>
</dbReference>
<evidence type="ECO:0000256" key="3">
    <source>
        <dbReference type="ARBA" id="ARBA00022553"/>
    </source>
</evidence>
<dbReference type="InterPro" id="IPR011712">
    <property type="entry name" value="Sig_transdc_His_kin_sub3_dim/P"/>
</dbReference>
<dbReference type="Pfam" id="PF07730">
    <property type="entry name" value="HisKA_3"/>
    <property type="match status" value="1"/>
</dbReference>
<evidence type="ECO:0000256" key="7">
    <source>
        <dbReference type="ARBA" id="ARBA00022840"/>
    </source>
</evidence>
<evidence type="ECO:0000256" key="10">
    <source>
        <dbReference type="SAM" id="MobiDB-lite"/>
    </source>
</evidence>
<feature type="transmembrane region" description="Helical" evidence="11">
    <location>
        <begin position="163"/>
        <end position="181"/>
    </location>
</feature>
<name>A0A223S4X3_9ACTN</name>
<keyword evidence="8" id="KW-0902">Two-component regulatory system</keyword>
<feature type="domain" description="Histidine kinase" evidence="12">
    <location>
        <begin position="330"/>
        <end position="415"/>
    </location>
</feature>
<dbReference type="PROSITE" id="PS50109">
    <property type="entry name" value="HIS_KIN"/>
    <property type="match status" value="1"/>
</dbReference>
<dbReference type="InterPro" id="IPR003594">
    <property type="entry name" value="HATPase_dom"/>
</dbReference>
<keyword evidence="3" id="KW-0597">Phosphoprotein</keyword>
<dbReference type="GO" id="GO:0016020">
    <property type="term" value="C:membrane"/>
    <property type="evidence" value="ECO:0007669"/>
    <property type="project" value="InterPro"/>
</dbReference>
<protein>
    <recommendedName>
        <fullName evidence="2">histidine kinase</fullName>
        <ecNumber evidence="2">2.7.13.3</ecNumber>
    </recommendedName>
</protein>
<keyword evidence="14" id="KW-1185">Reference proteome</keyword>
<dbReference type="Pfam" id="PF02518">
    <property type="entry name" value="HATPase_c"/>
    <property type="match status" value="1"/>
</dbReference>
<dbReference type="Gene3D" id="3.30.565.10">
    <property type="entry name" value="Histidine kinase-like ATPase, C-terminal domain"/>
    <property type="match status" value="1"/>
</dbReference>
<dbReference type="CDD" id="cd16917">
    <property type="entry name" value="HATPase_UhpB-NarQ-NarX-like"/>
    <property type="match status" value="1"/>
</dbReference>
<dbReference type="RefSeq" id="WP_083919719.1">
    <property type="nucleotide sequence ID" value="NZ_ANBG01000064.1"/>
</dbReference>
<evidence type="ECO:0000256" key="4">
    <source>
        <dbReference type="ARBA" id="ARBA00022679"/>
    </source>
</evidence>
<dbReference type="PANTHER" id="PTHR24421">
    <property type="entry name" value="NITRATE/NITRITE SENSOR PROTEIN NARX-RELATED"/>
    <property type="match status" value="1"/>
</dbReference>
<dbReference type="InterPro" id="IPR036890">
    <property type="entry name" value="HATPase_C_sf"/>
</dbReference>
<keyword evidence="4" id="KW-0808">Transferase</keyword>
<dbReference type="SMART" id="SM00387">
    <property type="entry name" value="HATPase_c"/>
    <property type="match status" value="1"/>
</dbReference>
<dbReference type="OrthoDB" id="227596at2"/>
<feature type="coiled-coil region" evidence="9">
    <location>
        <begin position="180"/>
        <end position="214"/>
    </location>
</feature>
<sequence>MGTARSGSRRNPRHWVEFTGDRPPSTLSLLFWVAVAANSVALLRFADVSLTPGYPSPSTWAIALSQAGGLVLAGVLWPFLPWASTASRPRKGLTLLFLPAIMLVILTGGGAAVFMLFCLAVGNTILVFGSRSAIAYTAVTATLAVALFSSGPRADPWTGLFEGALLATLGLAMIKFFLSLLEARQRAEETRGLLADLEAAHAELRRYAERTRELTVAEERARMAREMHDSVGHYLTVINMGLANALRFRTARPDAAWDEVADAQRLTQEALADTRRWVRALKPLRLEGRAGPEAMRALAESFSGIGPQVVFGIDGAWPDTDEETELVCYRVLQEGITNALRHSAADRIEIDVTCTADRITVVVSDNGQGADDQAATHGFGLRELRERVEAVGGTMDAARRAGVGFAVRASVPARRASTPVGSDTGARVAGARS</sequence>
<reference evidence="13 14" key="1">
    <citation type="submission" date="2017-08" db="EMBL/GenBank/DDBJ databases">
        <title>The complete genome sequence of Nocardiopsis gilva YIM 90087.</title>
        <authorList>
            <person name="Yin M."/>
            <person name="Tang S."/>
        </authorList>
    </citation>
    <scope>NUCLEOTIDE SEQUENCE [LARGE SCALE GENOMIC DNA]</scope>
    <source>
        <strain evidence="13 14">YIM 90087</strain>
    </source>
</reference>
<dbReference type="Gene3D" id="1.20.5.1930">
    <property type="match status" value="1"/>
</dbReference>
<evidence type="ECO:0000256" key="11">
    <source>
        <dbReference type="SAM" id="Phobius"/>
    </source>
</evidence>
<proteinExistence type="predicted"/>
<evidence type="ECO:0000256" key="5">
    <source>
        <dbReference type="ARBA" id="ARBA00022741"/>
    </source>
</evidence>
<feature type="transmembrane region" description="Helical" evidence="11">
    <location>
        <begin position="58"/>
        <end position="80"/>
    </location>
</feature>
<keyword evidence="7" id="KW-0067">ATP-binding</keyword>
<keyword evidence="11" id="KW-1133">Transmembrane helix</keyword>
<feature type="transmembrane region" description="Helical" evidence="11">
    <location>
        <begin position="29"/>
        <end position="46"/>
    </location>
</feature>
<evidence type="ECO:0000256" key="1">
    <source>
        <dbReference type="ARBA" id="ARBA00000085"/>
    </source>
</evidence>
<evidence type="ECO:0000256" key="2">
    <source>
        <dbReference type="ARBA" id="ARBA00012438"/>
    </source>
</evidence>
<evidence type="ECO:0000259" key="12">
    <source>
        <dbReference type="PROSITE" id="PS50109"/>
    </source>
</evidence>
<evidence type="ECO:0000313" key="14">
    <source>
        <dbReference type="Proteomes" id="UP000215005"/>
    </source>
</evidence>
<comment type="catalytic activity">
    <reaction evidence="1">
        <text>ATP + protein L-histidine = ADP + protein N-phospho-L-histidine.</text>
        <dbReference type="EC" id="2.7.13.3"/>
    </reaction>
</comment>
<keyword evidence="5" id="KW-0547">Nucleotide-binding</keyword>
<dbReference type="KEGG" id="ngv:CDO52_10635"/>
<dbReference type="InterPro" id="IPR050482">
    <property type="entry name" value="Sensor_HK_TwoCompSys"/>
</dbReference>